<dbReference type="Proteomes" id="UP000663829">
    <property type="component" value="Unassembled WGS sequence"/>
</dbReference>
<dbReference type="PROSITE" id="PS51644">
    <property type="entry name" value="HTH_OST"/>
    <property type="match status" value="2"/>
</dbReference>
<evidence type="ECO:0000313" key="3">
    <source>
        <dbReference type="EMBL" id="CAF3577833.1"/>
    </source>
</evidence>
<proteinExistence type="predicted"/>
<dbReference type="EMBL" id="CAJNOQ010000371">
    <property type="protein sequence ID" value="CAF0793428.1"/>
    <property type="molecule type" value="Genomic_DNA"/>
</dbReference>
<reference evidence="2" key="1">
    <citation type="submission" date="2021-02" db="EMBL/GenBank/DDBJ databases">
        <authorList>
            <person name="Nowell W R."/>
        </authorList>
    </citation>
    <scope>NUCLEOTIDE SEQUENCE</scope>
</reference>
<dbReference type="InterPro" id="IPR025605">
    <property type="entry name" value="OST-HTH/LOTUS_dom"/>
</dbReference>
<keyword evidence="4" id="KW-1185">Reference proteome</keyword>
<sequence length="640" mass="75105">MQPKEWEDLLQKECRYVNGLSPPLEYCRIHCQQEPPPSSINQCPFVCMRLFDFGIKLQALLNQHRGKLWLSSLISCYNFNKYSSTTTAVQDGNLIVDQEKGIDLEHLVTCVLNVSVVQGKYLTWTNSVREENPTLSTISRIELEHFSRCVLDYVINSKNCTILFDDLFQELKLLSNKSDDLFQELKLLYVNKFQVKQLLKQCSSTFQLLGPADETNLRVTLTHKKQIQRLCDLTYDLITHGLAGGVVSLSVKAFIFEYEQLYGHAFDCRNFGVCYPEDIIVEMNDDRLEIVRGEEIRIKLRVVEDEQKRELSALEQYQLEHLIDDLFELLSIRESMTIPLRLFSIFYQGIYSESFHIANFGQFQTFDEALEYMKEFFEVVEDVNGGLLLRFCGEQVYYSLYQRFYTCSIFISGRSDILFDDVVDEIELKSVANAYDIDVENGFRQILFNANDSAKRRGLKPLTLLYKDSSYPSIAQCDLSLYNSKTHLDYEKYILCHLMMCIELPKRYTDLCSVMYVEYDLTLKDEIIHEAVLVKWMTVIRDDIEYSRLFLFSRWLAILINDNLRQSITTTVEMARHAYLKSINLDFHPQLDFQQPTFLSMIKNLQEIFSFSDKKELYFTQQFLDFTTRSYKIPEDHTMW</sequence>
<evidence type="ECO:0000313" key="2">
    <source>
        <dbReference type="EMBL" id="CAF0793428.1"/>
    </source>
</evidence>
<accession>A0A813SCI3</accession>
<evidence type="ECO:0000259" key="1">
    <source>
        <dbReference type="PROSITE" id="PS51644"/>
    </source>
</evidence>
<dbReference type="Proteomes" id="UP000681722">
    <property type="component" value="Unassembled WGS sequence"/>
</dbReference>
<gene>
    <name evidence="2" type="ORF">GPM918_LOCUS3123</name>
    <name evidence="3" type="ORF">SRO942_LOCUS3123</name>
</gene>
<dbReference type="EMBL" id="CAJOBC010000371">
    <property type="protein sequence ID" value="CAF3577833.1"/>
    <property type="molecule type" value="Genomic_DNA"/>
</dbReference>
<protein>
    <recommendedName>
        <fullName evidence="1">HTH OST-type domain-containing protein</fullName>
    </recommendedName>
</protein>
<organism evidence="2 4">
    <name type="scientific">Didymodactylos carnosus</name>
    <dbReference type="NCBI Taxonomy" id="1234261"/>
    <lineage>
        <taxon>Eukaryota</taxon>
        <taxon>Metazoa</taxon>
        <taxon>Spiralia</taxon>
        <taxon>Gnathifera</taxon>
        <taxon>Rotifera</taxon>
        <taxon>Eurotatoria</taxon>
        <taxon>Bdelloidea</taxon>
        <taxon>Philodinida</taxon>
        <taxon>Philodinidae</taxon>
        <taxon>Didymodactylos</taxon>
    </lineage>
</organism>
<feature type="domain" description="HTH OST-type" evidence="1">
    <location>
        <begin position="226"/>
        <end position="304"/>
    </location>
</feature>
<dbReference type="AlphaFoldDB" id="A0A813SCI3"/>
<name>A0A813SCI3_9BILA</name>
<comment type="caution">
    <text evidence="2">The sequence shown here is derived from an EMBL/GenBank/DDBJ whole genome shotgun (WGS) entry which is preliminary data.</text>
</comment>
<evidence type="ECO:0000313" key="4">
    <source>
        <dbReference type="Proteomes" id="UP000663829"/>
    </source>
</evidence>
<feature type="domain" description="HTH OST-type" evidence="1">
    <location>
        <begin position="318"/>
        <end position="393"/>
    </location>
</feature>